<proteinExistence type="predicted"/>
<dbReference type="InterPro" id="IPR006668">
    <property type="entry name" value="Mg_transptr_MgtE_intracell_dom"/>
</dbReference>
<organism evidence="2 3">
    <name type="scientific">Cohaesibacter marisflavi</name>
    <dbReference type="NCBI Taxonomy" id="655353"/>
    <lineage>
        <taxon>Bacteria</taxon>
        <taxon>Pseudomonadati</taxon>
        <taxon>Pseudomonadota</taxon>
        <taxon>Alphaproteobacteria</taxon>
        <taxon>Hyphomicrobiales</taxon>
        <taxon>Cohaesibacteraceae</taxon>
    </lineage>
</organism>
<dbReference type="InterPro" id="IPR038076">
    <property type="entry name" value="MgtE_N_sf"/>
</dbReference>
<evidence type="ECO:0000313" key="3">
    <source>
        <dbReference type="Proteomes" id="UP000199236"/>
    </source>
</evidence>
<accession>A0A1I5C7M6</accession>
<evidence type="ECO:0000313" key="2">
    <source>
        <dbReference type="EMBL" id="SFN83015.1"/>
    </source>
</evidence>
<dbReference type="Gene3D" id="1.25.60.10">
    <property type="entry name" value="MgtE N-terminal domain-like"/>
    <property type="match status" value="1"/>
</dbReference>
<dbReference type="EMBL" id="FOVR01000002">
    <property type="protein sequence ID" value="SFN83015.1"/>
    <property type="molecule type" value="Genomic_DNA"/>
</dbReference>
<dbReference type="SUPFAM" id="SSF158791">
    <property type="entry name" value="MgtE N-terminal domain-like"/>
    <property type="match status" value="1"/>
</dbReference>
<name>A0A1I5C7M6_9HYPH</name>
<sequence>MSNSDGLMGKYFSLHSSLGTSLLQIIGLVLAVSMANSADAKAPANSKTVEAGISSNEKAKTVDQIDANSFCENISDLASEQRYAWQLQNLIALQSDIDGRIEKLEALRADVKGWIAKRDKVLSDVKEHIITVYERMRPEAAAERLAAVDDQVAIALLAKMKPRVVSAILNEMDAAKASDLTQEMASLVEIKSGERDQ</sequence>
<gene>
    <name evidence="2" type="ORF">SAMN04488056_102143</name>
</gene>
<protein>
    <submittedName>
        <fullName evidence="2">MgtE intracellular N domain-containing protein</fullName>
    </submittedName>
</protein>
<dbReference type="Proteomes" id="UP000199236">
    <property type="component" value="Unassembled WGS sequence"/>
</dbReference>
<dbReference type="Pfam" id="PF03448">
    <property type="entry name" value="MgtE_N"/>
    <property type="match status" value="1"/>
</dbReference>
<dbReference type="AlphaFoldDB" id="A0A1I5C7M6"/>
<dbReference type="STRING" id="655353.SAMN04488056_102143"/>
<dbReference type="RefSeq" id="WP_090069304.1">
    <property type="nucleotide sequence ID" value="NZ_FOVR01000002.1"/>
</dbReference>
<reference evidence="2 3" key="1">
    <citation type="submission" date="2016-10" db="EMBL/GenBank/DDBJ databases">
        <authorList>
            <person name="de Groot N.N."/>
        </authorList>
    </citation>
    <scope>NUCLEOTIDE SEQUENCE [LARGE SCALE GENOMIC DNA]</scope>
    <source>
        <strain evidence="2 3">CGMCC 1.9157</strain>
    </source>
</reference>
<dbReference type="OrthoDB" id="9810610at2"/>
<keyword evidence="3" id="KW-1185">Reference proteome</keyword>
<feature type="domain" description="Magnesium transporter MgtE intracellular" evidence="1">
    <location>
        <begin position="127"/>
        <end position="184"/>
    </location>
</feature>
<evidence type="ECO:0000259" key="1">
    <source>
        <dbReference type="Pfam" id="PF03448"/>
    </source>
</evidence>